<dbReference type="InterPro" id="IPR027417">
    <property type="entry name" value="P-loop_NTPase"/>
</dbReference>
<name>A0ABV7TMF6_9RHOB</name>
<proteinExistence type="predicted"/>
<protein>
    <submittedName>
        <fullName evidence="1">Gamma-glutamyl kinase</fullName>
    </submittedName>
</protein>
<dbReference type="EMBL" id="JBHRXI010000049">
    <property type="protein sequence ID" value="MFC3616485.1"/>
    <property type="molecule type" value="Genomic_DNA"/>
</dbReference>
<organism evidence="1 2">
    <name type="scientific">Lutimaribacter marinistellae</name>
    <dbReference type="NCBI Taxonomy" id="1820329"/>
    <lineage>
        <taxon>Bacteria</taxon>
        <taxon>Pseudomonadati</taxon>
        <taxon>Pseudomonadota</taxon>
        <taxon>Alphaproteobacteria</taxon>
        <taxon>Rhodobacterales</taxon>
        <taxon>Roseobacteraceae</taxon>
        <taxon>Lutimaribacter</taxon>
    </lineage>
</organism>
<keyword evidence="2" id="KW-1185">Reference proteome</keyword>
<keyword evidence="1" id="KW-0808">Transferase</keyword>
<gene>
    <name evidence="1" type="ORF">ACFORG_22305</name>
</gene>
<accession>A0ABV7TMF6</accession>
<keyword evidence="1" id="KW-0418">Kinase</keyword>
<dbReference type="SUPFAM" id="SSF52540">
    <property type="entry name" value="P-loop containing nucleoside triphosphate hydrolases"/>
    <property type="match status" value="1"/>
</dbReference>
<dbReference type="Gene3D" id="3.40.50.300">
    <property type="entry name" value="P-loop containing nucleotide triphosphate hydrolases"/>
    <property type="match status" value="1"/>
</dbReference>
<evidence type="ECO:0000313" key="1">
    <source>
        <dbReference type="EMBL" id="MFC3616485.1"/>
    </source>
</evidence>
<sequence>MLVFFKERLVLLSVPKTGTTAYQTALRARADIVVSDPPELKHAPIYRYDRFFRPIFEKMFGVEMEIMAVVRDPVDWLGSWYRYRQRPFLRGRPKATHDISFDEFVLAYLRGKRPTFANVGSQARFLTPRPGGAPARHVFRYENQDGIRSFLEERLQTDIYLQRENVSPEMTLELSKDVEEKYRRKCPEEFELHASAR</sequence>
<reference evidence="2" key="1">
    <citation type="journal article" date="2019" name="Int. J. Syst. Evol. Microbiol.">
        <title>The Global Catalogue of Microorganisms (GCM) 10K type strain sequencing project: providing services to taxonomists for standard genome sequencing and annotation.</title>
        <authorList>
            <consortium name="The Broad Institute Genomics Platform"/>
            <consortium name="The Broad Institute Genome Sequencing Center for Infectious Disease"/>
            <person name="Wu L."/>
            <person name="Ma J."/>
        </authorList>
    </citation>
    <scope>NUCLEOTIDE SEQUENCE [LARGE SCALE GENOMIC DNA]</scope>
    <source>
        <strain evidence="2">KCTC 42911</strain>
    </source>
</reference>
<evidence type="ECO:0000313" key="2">
    <source>
        <dbReference type="Proteomes" id="UP001595629"/>
    </source>
</evidence>
<comment type="caution">
    <text evidence="1">The sequence shown here is derived from an EMBL/GenBank/DDBJ whole genome shotgun (WGS) entry which is preliminary data.</text>
</comment>
<dbReference type="Proteomes" id="UP001595629">
    <property type="component" value="Unassembled WGS sequence"/>
</dbReference>
<dbReference type="GO" id="GO:0016301">
    <property type="term" value="F:kinase activity"/>
    <property type="evidence" value="ECO:0007669"/>
    <property type="project" value="UniProtKB-KW"/>
</dbReference>
<dbReference type="RefSeq" id="WP_386738084.1">
    <property type="nucleotide sequence ID" value="NZ_JBHRXI010000049.1"/>
</dbReference>